<evidence type="ECO:0000256" key="6">
    <source>
        <dbReference type="ARBA" id="ARBA00012528"/>
    </source>
</evidence>
<dbReference type="Gene3D" id="3.30.70.270">
    <property type="match status" value="1"/>
</dbReference>
<dbReference type="InterPro" id="IPR029151">
    <property type="entry name" value="Sensor-like_sf"/>
</dbReference>
<dbReference type="NCBIfam" id="NF011955">
    <property type="entry name" value="PRK15426.1"/>
    <property type="match status" value="1"/>
</dbReference>
<evidence type="ECO:0000256" key="18">
    <source>
        <dbReference type="ARBA" id="ARBA00034247"/>
    </source>
</evidence>
<dbReference type="GO" id="GO:0043709">
    <property type="term" value="P:cell adhesion involved in single-species biofilm formation"/>
    <property type="evidence" value="ECO:0007669"/>
    <property type="project" value="TreeGrafter"/>
</dbReference>
<keyword evidence="10 20" id="KW-0812">Transmembrane</keyword>
<dbReference type="InterPro" id="IPR050469">
    <property type="entry name" value="Diguanylate_Cyclase"/>
</dbReference>
<dbReference type="CDD" id="cd18773">
    <property type="entry name" value="PDC1_HK_sensor"/>
    <property type="match status" value="1"/>
</dbReference>
<dbReference type="SUPFAM" id="SSF103190">
    <property type="entry name" value="Sensory domain-like"/>
    <property type="match status" value="1"/>
</dbReference>
<evidence type="ECO:0000256" key="15">
    <source>
        <dbReference type="ARBA" id="ARBA00022989"/>
    </source>
</evidence>
<proteinExistence type="predicted"/>
<dbReference type="AlphaFoldDB" id="A0AA50DRM1"/>
<evidence type="ECO:0000256" key="10">
    <source>
        <dbReference type="ARBA" id="ARBA00022692"/>
    </source>
</evidence>
<dbReference type="InterPro" id="IPR043128">
    <property type="entry name" value="Rev_trsase/Diguanyl_cyclase"/>
</dbReference>
<dbReference type="SMART" id="SM00267">
    <property type="entry name" value="GGDEF"/>
    <property type="match status" value="1"/>
</dbReference>
<dbReference type="GO" id="GO:0030244">
    <property type="term" value="P:cellulose biosynthetic process"/>
    <property type="evidence" value="ECO:0007669"/>
    <property type="project" value="UniProtKB-KW"/>
</dbReference>
<evidence type="ECO:0000256" key="16">
    <source>
        <dbReference type="ARBA" id="ARBA00023136"/>
    </source>
</evidence>
<keyword evidence="16 20" id="KW-0472">Membrane</keyword>
<dbReference type="GO" id="GO:0000166">
    <property type="term" value="F:nucleotide binding"/>
    <property type="evidence" value="ECO:0007669"/>
    <property type="project" value="UniProtKB-KW"/>
</dbReference>
<dbReference type="NCBIfam" id="TIGR00254">
    <property type="entry name" value="GGDEF"/>
    <property type="match status" value="1"/>
</dbReference>
<evidence type="ECO:0000256" key="20">
    <source>
        <dbReference type="SAM" id="Phobius"/>
    </source>
</evidence>
<name>A0AA50DRM1_9GAMM</name>
<evidence type="ECO:0000313" key="23">
    <source>
        <dbReference type="Proteomes" id="UP001228139"/>
    </source>
</evidence>
<dbReference type="SUPFAM" id="SSF55073">
    <property type="entry name" value="Nucleotide cyclase"/>
    <property type="match status" value="1"/>
</dbReference>
<dbReference type="EMBL" id="CP132353">
    <property type="protein sequence ID" value="WLS80955.1"/>
    <property type="molecule type" value="Genomic_DNA"/>
</dbReference>
<dbReference type="FunFam" id="3.30.70.270:FF:000001">
    <property type="entry name" value="Diguanylate cyclase domain protein"/>
    <property type="match status" value="1"/>
</dbReference>
<dbReference type="PROSITE" id="PS50887">
    <property type="entry name" value="GGDEF"/>
    <property type="match status" value="1"/>
</dbReference>
<accession>A0AA50DRM1</accession>
<dbReference type="Pfam" id="PF17151">
    <property type="entry name" value="CHASE7"/>
    <property type="match status" value="1"/>
</dbReference>
<feature type="transmembrane region" description="Helical" evidence="20">
    <location>
        <begin position="344"/>
        <end position="367"/>
    </location>
</feature>
<evidence type="ECO:0000256" key="12">
    <source>
        <dbReference type="ARBA" id="ARBA00022741"/>
    </source>
</evidence>
<comment type="subcellular location">
    <subcellularLocation>
        <location evidence="2">Cell inner membrane</location>
        <topology evidence="2">Multi-pass membrane protein</topology>
    </subcellularLocation>
</comment>
<evidence type="ECO:0000256" key="9">
    <source>
        <dbReference type="ARBA" id="ARBA00022679"/>
    </source>
</evidence>
<protein>
    <recommendedName>
        <fullName evidence="6">diguanylate cyclase</fullName>
        <ecNumber evidence="6">2.7.7.65</ecNumber>
    </recommendedName>
    <alternativeName>
        <fullName evidence="17">Cellulose synthesis regulatory protein</fullName>
    </alternativeName>
</protein>
<evidence type="ECO:0000256" key="2">
    <source>
        <dbReference type="ARBA" id="ARBA00004429"/>
    </source>
</evidence>
<comment type="function">
    <text evidence="19">Catalyzes the synthesis of cyclic-di-GMP (c-di-GMP) via the condensation of 2 GTP molecules. Cyclic-di-GMP is a second messenger which controls cell surface-associated traits in bacteria. Involved in the regulation of cellulose production.</text>
</comment>
<evidence type="ECO:0000256" key="19">
    <source>
        <dbReference type="ARBA" id="ARBA00045634"/>
    </source>
</evidence>
<evidence type="ECO:0000256" key="3">
    <source>
        <dbReference type="ARBA" id="ARBA00004665"/>
    </source>
</evidence>
<keyword evidence="8" id="KW-0997">Cell inner membrane</keyword>
<dbReference type="PANTHER" id="PTHR45138">
    <property type="entry name" value="REGULATORY COMPONENTS OF SENSORY TRANSDUCTION SYSTEM"/>
    <property type="match status" value="1"/>
</dbReference>
<dbReference type="Pfam" id="PF00990">
    <property type="entry name" value="GGDEF"/>
    <property type="match status" value="1"/>
</dbReference>
<comment type="catalytic activity">
    <reaction evidence="18">
        <text>2 GTP = 3',3'-c-di-GMP + 2 diphosphate</text>
        <dbReference type="Rhea" id="RHEA:24898"/>
        <dbReference type="ChEBI" id="CHEBI:33019"/>
        <dbReference type="ChEBI" id="CHEBI:37565"/>
        <dbReference type="ChEBI" id="CHEBI:58805"/>
        <dbReference type="EC" id="2.7.7.65"/>
    </reaction>
</comment>
<evidence type="ECO:0000256" key="13">
    <source>
        <dbReference type="ARBA" id="ARBA00022842"/>
    </source>
</evidence>
<gene>
    <name evidence="22" type="primary">dgcQ</name>
    <name evidence="22" type="ORF">Q3V30_13100</name>
</gene>
<dbReference type="InterPro" id="IPR033416">
    <property type="entry name" value="CHASE7"/>
</dbReference>
<dbReference type="GO" id="GO:0005886">
    <property type="term" value="C:plasma membrane"/>
    <property type="evidence" value="ECO:0007669"/>
    <property type="project" value="UniProtKB-SubCell"/>
</dbReference>
<dbReference type="GO" id="GO:0052621">
    <property type="term" value="F:diguanylate cyclase activity"/>
    <property type="evidence" value="ECO:0007669"/>
    <property type="project" value="UniProtKB-EC"/>
</dbReference>
<keyword evidence="22" id="KW-0548">Nucleotidyltransferase</keyword>
<evidence type="ECO:0000256" key="4">
    <source>
        <dbReference type="ARBA" id="ARBA00005186"/>
    </source>
</evidence>
<feature type="domain" description="GGDEF" evidence="21">
    <location>
        <begin position="414"/>
        <end position="548"/>
    </location>
</feature>
<dbReference type="GO" id="GO:0046872">
    <property type="term" value="F:metal ion binding"/>
    <property type="evidence" value="ECO:0007669"/>
    <property type="project" value="UniProtKB-KW"/>
</dbReference>
<dbReference type="KEGG" id="epi:Q3V30_13100"/>
<dbReference type="CDD" id="cd01949">
    <property type="entry name" value="GGDEF"/>
    <property type="match status" value="1"/>
</dbReference>
<evidence type="ECO:0000256" key="8">
    <source>
        <dbReference type="ARBA" id="ARBA00022519"/>
    </source>
</evidence>
<keyword evidence="15 20" id="KW-1133">Transmembrane helix</keyword>
<dbReference type="InterPro" id="IPR000160">
    <property type="entry name" value="GGDEF_dom"/>
</dbReference>
<evidence type="ECO:0000256" key="7">
    <source>
        <dbReference type="ARBA" id="ARBA00022475"/>
    </source>
</evidence>
<comment type="pathway">
    <text evidence="3">Purine metabolism; 3',5'-cyclic di-GMP biosynthesis.</text>
</comment>
<dbReference type="Proteomes" id="UP001228139">
    <property type="component" value="Chromosome"/>
</dbReference>
<keyword evidence="23" id="KW-1185">Reference proteome</keyword>
<dbReference type="RefSeq" id="WP_306213202.1">
    <property type="nucleotide sequence ID" value="NZ_CP132353.1"/>
</dbReference>
<reference evidence="22 23" key="1">
    <citation type="submission" date="2023-07" db="EMBL/GenBank/DDBJ databases">
        <title>Pathogenic bacteria of pear tree diseases.</title>
        <authorList>
            <person name="Zhang Z."/>
            <person name="He L."/>
            <person name="Huang R."/>
        </authorList>
    </citation>
    <scope>NUCLEOTIDE SEQUENCE [LARGE SCALE GENOMIC DNA]</scope>
    <source>
        <strain evidence="22 23">DE2</strain>
    </source>
</reference>
<comment type="cofactor">
    <cofactor evidence="1">
        <name>Mg(2+)</name>
        <dbReference type="ChEBI" id="CHEBI:18420"/>
    </cofactor>
</comment>
<evidence type="ECO:0000256" key="11">
    <source>
        <dbReference type="ARBA" id="ARBA00022723"/>
    </source>
</evidence>
<dbReference type="GO" id="GO:1902201">
    <property type="term" value="P:negative regulation of bacterial-type flagellum-dependent cell motility"/>
    <property type="evidence" value="ECO:0007669"/>
    <property type="project" value="TreeGrafter"/>
</dbReference>
<keyword evidence="7" id="KW-1003">Cell membrane</keyword>
<organism evidence="22 23">
    <name type="scientific">Erwinia pyri</name>
    <dbReference type="NCBI Taxonomy" id="3062598"/>
    <lineage>
        <taxon>Bacteria</taxon>
        <taxon>Pseudomonadati</taxon>
        <taxon>Pseudomonadota</taxon>
        <taxon>Gammaproteobacteria</taxon>
        <taxon>Enterobacterales</taxon>
        <taxon>Erwiniaceae</taxon>
        <taxon>Erwinia</taxon>
    </lineage>
</organism>
<keyword evidence="12" id="KW-0547">Nucleotide-binding</keyword>
<sequence>MLSHALSATPRRVVHGCFLLAFLLLTLLTWREAVILKEDYEITQRDQLKTTSNTLERLGQHSTDEMIFYRNLMVQALYNPVKNSGITQLLAQFEQQRHHGVWHLSPGHPQAISVEGVADGWVKQHDLLNRDDASRLHNELTATLGISMLLQIQDPSRNFHSRMWYISRAGFFLSSSPTGVGTLESYARMVSRPYFTRMTPEANPTRKMLWTGVYDGLNNQGKVITTSIPLDQNGYWYGVLAMDFSLTRLKACLQQALPPGISGNVIIFNRKMELVVESDPQPLAGHSLSPDEHRRMISAVADREQGTLRFGSRFVTWTRSHHFHWVLVNIQTLKEGIAEESGRAAMVLIVMWLLFGAALILSHRLIIRLFDRMMLLQERLSWRANYDSLTRLLNRGAFFEKAEQLAQQCRQAQRPFSVIQMDLDRFKSVNDTWGHQAGDRVLSHAVATIQSVIRTKDVAGRVGGEEFCLVLPETGLKEAMEVAGRVRQKLASKEVLIESTLTLTITASLGVASSEEQQLCQFESLQSVADSRLYQAKTAGRNQVCGED</sequence>
<evidence type="ECO:0000256" key="14">
    <source>
        <dbReference type="ARBA" id="ARBA00022916"/>
    </source>
</evidence>
<evidence type="ECO:0000313" key="22">
    <source>
        <dbReference type="EMBL" id="WLS80955.1"/>
    </source>
</evidence>
<keyword evidence="14" id="KW-0135">Cellulose biosynthesis</keyword>
<keyword evidence="9 22" id="KW-0808">Transferase</keyword>
<keyword evidence="11" id="KW-0479">Metal-binding</keyword>
<evidence type="ECO:0000256" key="5">
    <source>
        <dbReference type="ARBA" id="ARBA00011738"/>
    </source>
</evidence>
<dbReference type="InterPro" id="IPR029787">
    <property type="entry name" value="Nucleotide_cyclase"/>
</dbReference>
<comment type="subunit">
    <text evidence="5">Homodimer.</text>
</comment>
<keyword evidence="13" id="KW-0460">Magnesium</keyword>
<dbReference type="PANTHER" id="PTHR45138:SF16">
    <property type="entry name" value="DIGUANYLATE CYCLASE DGCQ-RELATED"/>
    <property type="match status" value="1"/>
</dbReference>
<comment type="pathway">
    <text evidence="4">Glycan metabolism; bacterial cellulose biosynthesis.</text>
</comment>
<evidence type="ECO:0000259" key="21">
    <source>
        <dbReference type="PROSITE" id="PS50887"/>
    </source>
</evidence>
<dbReference type="Gene3D" id="3.30.450.20">
    <property type="entry name" value="PAS domain"/>
    <property type="match status" value="1"/>
</dbReference>
<dbReference type="EC" id="2.7.7.65" evidence="6"/>
<evidence type="ECO:0000256" key="17">
    <source>
        <dbReference type="ARBA" id="ARBA00031311"/>
    </source>
</evidence>
<evidence type="ECO:0000256" key="1">
    <source>
        <dbReference type="ARBA" id="ARBA00001946"/>
    </source>
</evidence>